<name>A0A1H8YQI6_9PSEU</name>
<sequence>MAWLLLDRPAEPDGLRVLLLHRRASFAASDVEVQDRRIRCTVLTHGILSFSYNTAVLGIVIGVITGL</sequence>
<evidence type="ECO:0000313" key="2">
    <source>
        <dbReference type="EMBL" id="SEP54353.1"/>
    </source>
</evidence>
<dbReference type="EMBL" id="FOEF01000044">
    <property type="protein sequence ID" value="SEP54353.1"/>
    <property type="molecule type" value="Genomic_DNA"/>
</dbReference>
<evidence type="ECO:0000313" key="3">
    <source>
        <dbReference type="Proteomes" id="UP000198582"/>
    </source>
</evidence>
<evidence type="ECO:0000256" key="1">
    <source>
        <dbReference type="SAM" id="Phobius"/>
    </source>
</evidence>
<keyword evidence="1" id="KW-1133">Transmembrane helix</keyword>
<dbReference type="Pfam" id="PF07077">
    <property type="entry name" value="DUF1345"/>
    <property type="match status" value="1"/>
</dbReference>
<organism evidence="2 3">
    <name type="scientific">Amycolatopsis saalfeldensis</name>
    <dbReference type="NCBI Taxonomy" id="394193"/>
    <lineage>
        <taxon>Bacteria</taxon>
        <taxon>Bacillati</taxon>
        <taxon>Actinomycetota</taxon>
        <taxon>Actinomycetes</taxon>
        <taxon>Pseudonocardiales</taxon>
        <taxon>Pseudonocardiaceae</taxon>
        <taxon>Amycolatopsis</taxon>
    </lineage>
</organism>
<proteinExistence type="predicted"/>
<protein>
    <submittedName>
        <fullName evidence="2">Uncharacterized protein</fullName>
    </submittedName>
</protein>
<accession>A0A1H8YQI6</accession>
<dbReference type="InterPro" id="IPR009781">
    <property type="entry name" value="DUF1345"/>
</dbReference>
<keyword evidence="1" id="KW-0472">Membrane</keyword>
<dbReference type="Proteomes" id="UP000198582">
    <property type="component" value="Unassembled WGS sequence"/>
</dbReference>
<feature type="transmembrane region" description="Helical" evidence="1">
    <location>
        <begin position="42"/>
        <end position="64"/>
    </location>
</feature>
<keyword evidence="3" id="KW-1185">Reference proteome</keyword>
<keyword evidence="1" id="KW-0812">Transmembrane</keyword>
<gene>
    <name evidence="2" type="ORF">SAMN04489732_14411</name>
</gene>
<reference evidence="3" key="1">
    <citation type="submission" date="2016-10" db="EMBL/GenBank/DDBJ databases">
        <authorList>
            <person name="Varghese N."/>
            <person name="Submissions S."/>
        </authorList>
    </citation>
    <scope>NUCLEOTIDE SEQUENCE [LARGE SCALE GENOMIC DNA]</scope>
    <source>
        <strain evidence="3">DSM 44993</strain>
    </source>
</reference>
<dbReference type="AlphaFoldDB" id="A0A1H8YQI6"/>